<keyword evidence="9" id="KW-1185">Reference proteome</keyword>
<keyword evidence="2 8" id="KW-0489">Methyltransferase</keyword>
<keyword evidence="3 8" id="KW-0808">Transferase</keyword>
<dbReference type="CDD" id="cd06445">
    <property type="entry name" value="ATase"/>
    <property type="match status" value="1"/>
</dbReference>
<gene>
    <name evidence="8" type="ORF">QNJ86_08405</name>
</gene>
<name>A0ABT7DNL9_9ACTN</name>
<dbReference type="Pfam" id="PF01035">
    <property type="entry name" value="DNA_binding_1"/>
    <property type="match status" value="1"/>
</dbReference>
<evidence type="ECO:0000313" key="8">
    <source>
        <dbReference type="EMBL" id="MDJ1650822.1"/>
    </source>
</evidence>
<dbReference type="PROSITE" id="PS00374">
    <property type="entry name" value="MGMT"/>
    <property type="match status" value="1"/>
</dbReference>
<evidence type="ECO:0000256" key="5">
    <source>
        <dbReference type="ARBA" id="ARBA00023204"/>
    </source>
</evidence>
<dbReference type="GO" id="GO:0032259">
    <property type="term" value="P:methylation"/>
    <property type="evidence" value="ECO:0007669"/>
    <property type="project" value="UniProtKB-KW"/>
</dbReference>
<dbReference type="NCBIfam" id="TIGR00589">
    <property type="entry name" value="ogt"/>
    <property type="match status" value="1"/>
</dbReference>
<protein>
    <submittedName>
        <fullName evidence="8">Methylated-DNA--[protein]-cysteine S-methyltransferase</fullName>
        <ecNumber evidence="8">2.1.1.63</ecNumber>
    </submittedName>
</protein>
<dbReference type="InterPro" id="IPR001497">
    <property type="entry name" value="MethylDNA_cys_MeTrfase_AS"/>
</dbReference>
<dbReference type="InterPro" id="IPR036388">
    <property type="entry name" value="WH-like_DNA-bd_sf"/>
</dbReference>
<comment type="catalytic activity">
    <reaction evidence="1">
        <text>a 4-O-methyl-thymidine in DNA + L-cysteinyl-[protein] = a thymidine in DNA + S-methyl-L-cysteinyl-[protein]</text>
        <dbReference type="Rhea" id="RHEA:53428"/>
        <dbReference type="Rhea" id="RHEA-COMP:10131"/>
        <dbReference type="Rhea" id="RHEA-COMP:10132"/>
        <dbReference type="Rhea" id="RHEA-COMP:13555"/>
        <dbReference type="Rhea" id="RHEA-COMP:13556"/>
        <dbReference type="ChEBI" id="CHEBI:29950"/>
        <dbReference type="ChEBI" id="CHEBI:82612"/>
        <dbReference type="ChEBI" id="CHEBI:137386"/>
        <dbReference type="ChEBI" id="CHEBI:137387"/>
        <dbReference type="EC" id="2.1.1.63"/>
    </reaction>
</comment>
<sequence length="127" mass="13897">MEERERVGAGLIEMDEVFFECVYDQVKNVPAGSVCTYGTIAELAGYPKAAREVGLAMSRVQRAWNLPCHRIVNAQGTLAPTYAFGGKDKQRALLEAEGVAFLEDGAIDLAHHRWPPTGEPEQLALPL</sequence>
<dbReference type="SUPFAM" id="SSF46767">
    <property type="entry name" value="Methylated DNA-protein cysteine methyltransferase, C-terminal domain"/>
    <property type="match status" value="1"/>
</dbReference>
<dbReference type="InterPro" id="IPR014048">
    <property type="entry name" value="MethylDNA_cys_MeTrfase_DNA-bd"/>
</dbReference>
<dbReference type="GO" id="GO:0003908">
    <property type="term" value="F:methylated-DNA-[protein]-cysteine S-methyltransferase activity"/>
    <property type="evidence" value="ECO:0007669"/>
    <property type="project" value="UniProtKB-EC"/>
</dbReference>
<feature type="domain" description="Methylated-DNA-[protein]-cysteine S-methyltransferase DNA binding" evidence="7">
    <location>
        <begin position="18"/>
        <end position="99"/>
    </location>
</feature>
<proteinExistence type="predicted"/>
<organism evidence="8 9">
    <name type="scientific">Gordonibacter faecis</name>
    <dbReference type="NCBI Taxonomy" id="3047475"/>
    <lineage>
        <taxon>Bacteria</taxon>
        <taxon>Bacillati</taxon>
        <taxon>Actinomycetota</taxon>
        <taxon>Coriobacteriia</taxon>
        <taxon>Eggerthellales</taxon>
        <taxon>Eggerthellaceae</taxon>
        <taxon>Gordonibacter</taxon>
    </lineage>
</organism>
<evidence type="ECO:0000256" key="4">
    <source>
        <dbReference type="ARBA" id="ARBA00022763"/>
    </source>
</evidence>
<evidence type="ECO:0000256" key="2">
    <source>
        <dbReference type="ARBA" id="ARBA00022603"/>
    </source>
</evidence>
<dbReference type="EC" id="2.1.1.63" evidence="8"/>
<accession>A0ABT7DNL9</accession>
<evidence type="ECO:0000256" key="3">
    <source>
        <dbReference type="ARBA" id="ARBA00022679"/>
    </source>
</evidence>
<keyword evidence="5" id="KW-0234">DNA repair</keyword>
<reference evidence="8 9" key="1">
    <citation type="submission" date="2023-05" db="EMBL/GenBank/DDBJ databases">
        <title>Gordonibacter KGMB12511T sp. nov., isolated from faeces of healthy Korean.</title>
        <authorList>
            <person name="Kim H.S."/>
            <person name="Kim J.-S."/>
            <person name="Suh M.K."/>
            <person name="Eom M.K."/>
            <person name="Do H.E."/>
            <person name="Lee J.-S."/>
        </authorList>
    </citation>
    <scope>NUCLEOTIDE SEQUENCE [LARGE SCALE GENOMIC DNA]</scope>
    <source>
        <strain evidence="8 9">KGMB12511</strain>
    </source>
</reference>
<comment type="caution">
    <text evidence="8">The sequence shown here is derived from an EMBL/GenBank/DDBJ whole genome shotgun (WGS) entry which is preliminary data.</text>
</comment>
<comment type="catalytic activity">
    <reaction evidence="6">
        <text>a 6-O-methyl-2'-deoxyguanosine in DNA + L-cysteinyl-[protein] = S-methyl-L-cysteinyl-[protein] + a 2'-deoxyguanosine in DNA</text>
        <dbReference type="Rhea" id="RHEA:24000"/>
        <dbReference type="Rhea" id="RHEA-COMP:10131"/>
        <dbReference type="Rhea" id="RHEA-COMP:10132"/>
        <dbReference type="Rhea" id="RHEA-COMP:11367"/>
        <dbReference type="Rhea" id="RHEA-COMP:11368"/>
        <dbReference type="ChEBI" id="CHEBI:29950"/>
        <dbReference type="ChEBI" id="CHEBI:82612"/>
        <dbReference type="ChEBI" id="CHEBI:85445"/>
        <dbReference type="ChEBI" id="CHEBI:85448"/>
        <dbReference type="EC" id="2.1.1.63"/>
    </reaction>
</comment>
<dbReference type="InterPro" id="IPR036217">
    <property type="entry name" value="MethylDNA_cys_MeTrfase_DNAb"/>
</dbReference>
<evidence type="ECO:0000256" key="1">
    <source>
        <dbReference type="ARBA" id="ARBA00001286"/>
    </source>
</evidence>
<dbReference type="PANTHER" id="PTHR42942">
    <property type="entry name" value="6-O-METHYLGUANINE DNA METHYLTRANSFERASE"/>
    <property type="match status" value="1"/>
</dbReference>
<dbReference type="InterPro" id="IPR052520">
    <property type="entry name" value="ATL_DNA_repair"/>
</dbReference>
<dbReference type="EMBL" id="JASJEU010000014">
    <property type="protein sequence ID" value="MDJ1650822.1"/>
    <property type="molecule type" value="Genomic_DNA"/>
</dbReference>
<dbReference type="PANTHER" id="PTHR42942:SF1">
    <property type="entry name" value="ALKYLTRANSFERASE-LIKE PROTEIN 1"/>
    <property type="match status" value="1"/>
</dbReference>
<dbReference type="Gene3D" id="1.10.10.10">
    <property type="entry name" value="Winged helix-like DNA-binding domain superfamily/Winged helix DNA-binding domain"/>
    <property type="match status" value="1"/>
</dbReference>
<evidence type="ECO:0000259" key="7">
    <source>
        <dbReference type="Pfam" id="PF01035"/>
    </source>
</evidence>
<dbReference type="Proteomes" id="UP001232750">
    <property type="component" value="Unassembled WGS sequence"/>
</dbReference>
<keyword evidence="4" id="KW-0227">DNA damage</keyword>
<evidence type="ECO:0000256" key="6">
    <source>
        <dbReference type="ARBA" id="ARBA00049348"/>
    </source>
</evidence>
<dbReference type="RefSeq" id="WP_283832163.1">
    <property type="nucleotide sequence ID" value="NZ_JASJEU010000014.1"/>
</dbReference>
<evidence type="ECO:0000313" key="9">
    <source>
        <dbReference type="Proteomes" id="UP001232750"/>
    </source>
</evidence>